<dbReference type="PROSITE" id="PS50994">
    <property type="entry name" value="INTEGRASE"/>
    <property type="match status" value="1"/>
</dbReference>
<dbReference type="AlphaFoldDB" id="A0A0K0G4I0"/>
<evidence type="ECO:0000313" key="3">
    <source>
        <dbReference type="WBParaSite" id="SVE_1964200.1"/>
    </source>
</evidence>
<accession>A0A0K0G4I0</accession>
<organism evidence="2 3">
    <name type="scientific">Strongyloides venezuelensis</name>
    <name type="common">Threadworm</name>
    <dbReference type="NCBI Taxonomy" id="75913"/>
    <lineage>
        <taxon>Eukaryota</taxon>
        <taxon>Metazoa</taxon>
        <taxon>Ecdysozoa</taxon>
        <taxon>Nematoda</taxon>
        <taxon>Chromadorea</taxon>
        <taxon>Rhabditida</taxon>
        <taxon>Tylenchina</taxon>
        <taxon>Panagrolaimomorpha</taxon>
        <taxon>Strongyloidoidea</taxon>
        <taxon>Strongyloididae</taxon>
        <taxon>Strongyloides</taxon>
    </lineage>
</organism>
<evidence type="ECO:0000259" key="1">
    <source>
        <dbReference type="PROSITE" id="PS50994"/>
    </source>
</evidence>
<dbReference type="WBParaSite" id="SVE_1964200.1">
    <property type="protein sequence ID" value="SVE_1964200.1"/>
    <property type="gene ID" value="SVE_1964200"/>
</dbReference>
<dbReference type="InterPro" id="IPR012337">
    <property type="entry name" value="RNaseH-like_sf"/>
</dbReference>
<proteinExistence type="predicted"/>
<reference evidence="3" key="2">
    <citation type="submission" date="2015-08" db="UniProtKB">
        <authorList>
            <consortium name="WormBaseParasite"/>
        </authorList>
    </citation>
    <scope>IDENTIFICATION</scope>
</reference>
<dbReference type="GO" id="GO:0003676">
    <property type="term" value="F:nucleic acid binding"/>
    <property type="evidence" value="ECO:0007669"/>
    <property type="project" value="InterPro"/>
</dbReference>
<keyword evidence="2" id="KW-1185">Reference proteome</keyword>
<dbReference type="Proteomes" id="UP000035680">
    <property type="component" value="Unassembled WGS sequence"/>
</dbReference>
<dbReference type="Gene3D" id="3.30.420.10">
    <property type="entry name" value="Ribonuclease H-like superfamily/Ribonuclease H"/>
    <property type="match status" value="1"/>
</dbReference>
<feature type="domain" description="Integrase catalytic" evidence="1">
    <location>
        <begin position="1"/>
        <end position="78"/>
    </location>
</feature>
<name>A0A0K0G4I0_STRVS</name>
<dbReference type="InterPro" id="IPR001584">
    <property type="entry name" value="Integrase_cat-core"/>
</dbReference>
<dbReference type="InterPro" id="IPR036397">
    <property type="entry name" value="RNaseH_sf"/>
</dbReference>
<protein>
    <submittedName>
        <fullName evidence="3">Integrase catalytic domain-containing protein</fullName>
    </submittedName>
</protein>
<sequence>MDLLQLGRKTSSGNIAVLVAVDSLTKFAMTGLVSKLSAEEIIKSILENIIFKYGISKMLITDRLHALVERNLKDLLTQ</sequence>
<evidence type="ECO:0000313" key="2">
    <source>
        <dbReference type="Proteomes" id="UP000035680"/>
    </source>
</evidence>
<reference evidence="2" key="1">
    <citation type="submission" date="2014-07" db="EMBL/GenBank/DDBJ databases">
        <authorList>
            <person name="Martin A.A"/>
            <person name="De Silva N."/>
        </authorList>
    </citation>
    <scope>NUCLEOTIDE SEQUENCE</scope>
</reference>
<dbReference type="GO" id="GO:0015074">
    <property type="term" value="P:DNA integration"/>
    <property type="evidence" value="ECO:0007669"/>
    <property type="project" value="InterPro"/>
</dbReference>
<dbReference type="SUPFAM" id="SSF53098">
    <property type="entry name" value="Ribonuclease H-like"/>
    <property type="match status" value="1"/>
</dbReference>